<feature type="domain" description="Transcription regulator TrmB C-terminal" evidence="3">
    <location>
        <begin position="120"/>
        <end position="217"/>
    </location>
</feature>
<sequence>MTEEPSTEPETTAVEQLQQLGLSAYAARTYVALVGLGSGTAKDVSDVADVPRTRVYDAVEELEDCGLVDVQQSTPRQFWPVSSETAGRKFGREIEHRIDALLEALEDVEPVSRREQQGGVWTVHGKSSVTDRVLEFFDEAEEEIVYMTVESLLDGEIVDALRRASERGVSIKLSGHSPSIESRLATEVPEAETFESLWTWADTPSGRVMMVDGEKTLASAITNDNPSNGLAETAIWGTGETNSLVAVLKAIFTWRLQETDYEPSPSTSDS</sequence>
<comment type="similarity">
    <text evidence="1">Belongs to the transcriptional regulator TrmB family.</text>
</comment>
<dbReference type="Gene3D" id="1.10.10.10">
    <property type="entry name" value="Winged helix-like DNA-binding domain superfamily/Winged helix DNA-binding domain"/>
    <property type="match status" value="1"/>
</dbReference>
<name>A0ABD5RZ27_9EURY</name>
<dbReference type="InterPro" id="IPR036390">
    <property type="entry name" value="WH_DNA-bd_sf"/>
</dbReference>
<dbReference type="Pfam" id="PF11495">
    <property type="entry name" value="Regulator_TrmB"/>
    <property type="match status" value="1"/>
</dbReference>
<dbReference type="SUPFAM" id="SSF46785">
    <property type="entry name" value="Winged helix' DNA-binding domain"/>
    <property type="match status" value="1"/>
</dbReference>
<dbReference type="PANTHER" id="PTHR34293:SF1">
    <property type="entry name" value="HTH-TYPE TRANSCRIPTIONAL REGULATOR TRMBL2"/>
    <property type="match status" value="1"/>
</dbReference>
<dbReference type="Proteomes" id="UP001596328">
    <property type="component" value="Unassembled WGS sequence"/>
</dbReference>
<dbReference type="SUPFAM" id="SSF56024">
    <property type="entry name" value="Phospholipase D/nuclease"/>
    <property type="match status" value="1"/>
</dbReference>
<dbReference type="PANTHER" id="PTHR34293">
    <property type="entry name" value="HTH-TYPE TRANSCRIPTIONAL REGULATOR TRMBL2"/>
    <property type="match status" value="1"/>
</dbReference>
<evidence type="ECO:0000256" key="1">
    <source>
        <dbReference type="ARBA" id="ARBA00007287"/>
    </source>
</evidence>
<evidence type="ECO:0000259" key="3">
    <source>
        <dbReference type="Pfam" id="PF11495"/>
    </source>
</evidence>
<proteinExistence type="inferred from homology"/>
<accession>A0ABD5RZ27</accession>
<dbReference type="InterPro" id="IPR002831">
    <property type="entry name" value="Tscrpt_reg_TrmB_N"/>
</dbReference>
<evidence type="ECO:0000259" key="2">
    <source>
        <dbReference type="Pfam" id="PF01978"/>
    </source>
</evidence>
<comment type="caution">
    <text evidence="4">The sequence shown here is derived from an EMBL/GenBank/DDBJ whole genome shotgun (WGS) entry which is preliminary data.</text>
</comment>
<evidence type="ECO:0000313" key="5">
    <source>
        <dbReference type="Proteomes" id="UP001596328"/>
    </source>
</evidence>
<keyword evidence="5" id="KW-1185">Reference proteome</keyword>
<dbReference type="InterPro" id="IPR021586">
    <property type="entry name" value="Tscrpt_reg_TrmB_C"/>
</dbReference>
<dbReference type="InterPro" id="IPR051797">
    <property type="entry name" value="TrmB-like"/>
</dbReference>
<reference evidence="4 5" key="1">
    <citation type="journal article" date="2019" name="Int. J. Syst. Evol. Microbiol.">
        <title>The Global Catalogue of Microorganisms (GCM) 10K type strain sequencing project: providing services to taxonomists for standard genome sequencing and annotation.</title>
        <authorList>
            <consortium name="The Broad Institute Genomics Platform"/>
            <consortium name="The Broad Institute Genome Sequencing Center for Infectious Disease"/>
            <person name="Wu L."/>
            <person name="Ma J."/>
        </authorList>
    </citation>
    <scope>NUCLEOTIDE SEQUENCE [LARGE SCALE GENOMIC DNA]</scope>
    <source>
        <strain evidence="4 5">NBRC 111368</strain>
    </source>
</reference>
<dbReference type="Pfam" id="PF01978">
    <property type="entry name" value="TrmB"/>
    <property type="match status" value="1"/>
</dbReference>
<dbReference type="InterPro" id="IPR036388">
    <property type="entry name" value="WH-like_DNA-bd_sf"/>
</dbReference>
<organism evidence="4 5">
    <name type="scientific">Halobium palmae</name>
    <dbReference type="NCBI Taxonomy" id="1776492"/>
    <lineage>
        <taxon>Archaea</taxon>
        <taxon>Methanobacteriati</taxon>
        <taxon>Methanobacteriota</taxon>
        <taxon>Stenosarchaea group</taxon>
        <taxon>Halobacteria</taxon>
        <taxon>Halobacteriales</taxon>
        <taxon>Haloferacaceae</taxon>
        <taxon>Halobium</taxon>
    </lineage>
</organism>
<dbReference type="EMBL" id="JBHSWU010000134">
    <property type="protein sequence ID" value="MFC6724257.1"/>
    <property type="molecule type" value="Genomic_DNA"/>
</dbReference>
<feature type="domain" description="Transcription regulator TrmB N-terminal" evidence="2">
    <location>
        <begin position="17"/>
        <end position="82"/>
    </location>
</feature>
<evidence type="ECO:0000313" key="4">
    <source>
        <dbReference type="EMBL" id="MFC6724257.1"/>
    </source>
</evidence>
<gene>
    <name evidence="4" type="ORF">ACFQE1_07695</name>
</gene>
<dbReference type="Gene3D" id="3.30.870.10">
    <property type="entry name" value="Endonuclease Chain A"/>
    <property type="match status" value="1"/>
</dbReference>
<protein>
    <submittedName>
        <fullName evidence="4">TrmB family transcriptional regulator</fullName>
    </submittedName>
</protein>
<dbReference type="AlphaFoldDB" id="A0ABD5RZ27"/>